<evidence type="ECO:0000256" key="3">
    <source>
        <dbReference type="ARBA" id="ARBA00022737"/>
    </source>
</evidence>
<dbReference type="EMBL" id="RYZI01000461">
    <property type="protein sequence ID" value="RWA05250.1"/>
    <property type="molecule type" value="Genomic_DNA"/>
</dbReference>
<dbReference type="Gene3D" id="1.25.40.10">
    <property type="entry name" value="Tetratricopeptide repeat domain"/>
    <property type="match status" value="2"/>
</dbReference>
<dbReference type="PROSITE" id="PS00108">
    <property type="entry name" value="PROTEIN_KINASE_ST"/>
    <property type="match status" value="1"/>
</dbReference>
<dbReference type="Pfam" id="PF00069">
    <property type="entry name" value="Pkinase"/>
    <property type="match status" value="1"/>
</dbReference>
<dbReference type="STRING" id="363999.A0A439CSX7"/>
<dbReference type="PROSITE" id="PS50011">
    <property type="entry name" value="PROTEIN_KINASE_DOM"/>
    <property type="match status" value="1"/>
</dbReference>
<dbReference type="InterPro" id="IPR002151">
    <property type="entry name" value="Kinesin_light"/>
</dbReference>
<dbReference type="AlphaFoldDB" id="A0A439CSX7"/>
<protein>
    <recommendedName>
        <fullName evidence="8">Protein kinase domain-containing protein</fullName>
    </recommendedName>
</protein>
<name>A0A439CSX7_9PEZI</name>
<keyword evidence="5" id="KW-0802">TPR repeat</keyword>
<dbReference type="PANTHER" id="PTHR45783">
    <property type="entry name" value="KINESIN LIGHT CHAIN"/>
    <property type="match status" value="1"/>
</dbReference>
<dbReference type="InterPro" id="IPR011009">
    <property type="entry name" value="Kinase-like_dom_sf"/>
</dbReference>
<reference evidence="9 10" key="1">
    <citation type="submission" date="2018-12" db="EMBL/GenBank/DDBJ databases">
        <title>Draft genome sequence of Xylaria grammica IHI A82.</title>
        <authorList>
            <person name="Buettner E."/>
            <person name="Kellner H."/>
        </authorList>
    </citation>
    <scope>NUCLEOTIDE SEQUENCE [LARGE SCALE GENOMIC DNA]</scope>
    <source>
        <strain evidence="9 10">IHI A82</strain>
    </source>
</reference>
<feature type="binding site" evidence="7">
    <location>
        <position position="84"/>
    </location>
    <ligand>
        <name>ATP</name>
        <dbReference type="ChEBI" id="CHEBI:30616"/>
    </ligand>
</feature>
<proteinExistence type="predicted"/>
<dbReference type="GO" id="GO:0019894">
    <property type="term" value="F:kinesin binding"/>
    <property type="evidence" value="ECO:0007669"/>
    <property type="project" value="TreeGrafter"/>
</dbReference>
<evidence type="ECO:0000256" key="2">
    <source>
        <dbReference type="ARBA" id="ARBA00022490"/>
    </source>
</evidence>
<dbReference type="Proteomes" id="UP000286045">
    <property type="component" value="Unassembled WGS sequence"/>
</dbReference>
<evidence type="ECO:0000256" key="7">
    <source>
        <dbReference type="PROSITE-ProRule" id="PRU10141"/>
    </source>
</evidence>
<dbReference type="GO" id="GO:0005524">
    <property type="term" value="F:ATP binding"/>
    <property type="evidence" value="ECO:0007669"/>
    <property type="project" value="UniProtKB-UniRule"/>
</dbReference>
<dbReference type="SUPFAM" id="SSF56112">
    <property type="entry name" value="Protein kinase-like (PK-like)"/>
    <property type="match status" value="1"/>
</dbReference>
<dbReference type="InterPro" id="IPR000719">
    <property type="entry name" value="Prot_kinase_dom"/>
</dbReference>
<dbReference type="SUPFAM" id="SSF48452">
    <property type="entry name" value="TPR-like"/>
    <property type="match status" value="2"/>
</dbReference>
<evidence type="ECO:0000313" key="10">
    <source>
        <dbReference type="Proteomes" id="UP000286045"/>
    </source>
</evidence>
<dbReference type="GO" id="GO:0004672">
    <property type="term" value="F:protein kinase activity"/>
    <property type="evidence" value="ECO:0007669"/>
    <property type="project" value="InterPro"/>
</dbReference>
<keyword evidence="6 7" id="KW-0067">ATP-binding</keyword>
<evidence type="ECO:0000256" key="6">
    <source>
        <dbReference type="ARBA" id="ARBA00022840"/>
    </source>
</evidence>
<dbReference type="InterPro" id="IPR008271">
    <property type="entry name" value="Ser/Thr_kinase_AS"/>
</dbReference>
<evidence type="ECO:0000259" key="8">
    <source>
        <dbReference type="PROSITE" id="PS50011"/>
    </source>
</evidence>
<sequence>MVDSMVLGTDHSAFDRPRLLFSSAIGTQNGTAPCNLITFLAAVEKLRVRFLPVAWQTKEGFIGAGGTSGINQALFNRNKSLVFKRVAEKDKLDEPIETIYQRLINEVMVLYHPAIRDHPNILGPLGICWDISLRKRQTNYRVGANVVDEYETWPVLVFEKSSLGDLYQFASSQDARDLDIIDRLKICLDIGSAISHMQSNRIIHGDIKPQNVLMFIDSQTGFFSAKVVDFGFSTSYGGDNSLIMLGGTQLWRAPEATDYPHFTPDQAMKTDVFSFGMLCLWFMFEKHLSGILPLPPTLQMDRGSWDDEVEHRSLRLLWDLKLEGYLTRYATQLVSAEADLSAKSKQALQKFFIGSLECDPQLRECNIKDVLHNLDIHLSSQAAPALPDPTSFPTDDEFSVCYSLPTYFMLDYRVRSAIFQNLEKLVSKRPSGALAKQLAFCYELGFGRLDEEVSHPLLEYDERDAQLQLQEGVIDNHEYPSDISQYQNIVNSQQDMLASIYQQSLPILIDNYIEHNLLAVAANIGRDEVTRVTRTLGTQHPISMITKHVLASIMHTQGRLNDAKELTQEILEVYIREIGKEHPTTLIIMAELASIYQDQSDFKKAEELGSEIIALKKEVLGDEHVLTLESMENLAVTLEEQDRSVEAEKILIGVIDAKRKIFGQEHPRVLSSMGHIALVLINQGRTQAAAKWAREAINISKATLDQDDPGNLNLDAVMVKIYICESRIQDAERLQTDLLERVTRVLGHEHPDRLIHMHNLAQIWNSLGRPWDAKDLLTSCVELQIKTLGHEHSSTKDSLELLEAWKQDEANWRARI</sequence>
<keyword evidence="2" id="KW-0963">Cytoplasm</keyword>
<comment type="caution">
    <text evidence="9">The sequence shown here is derived from an EMBL/GenBank/DDBJ whole genome shotgun (WGS) entry which is preliminary data.</text>
</comment>
<dbReference type="GO" id="GO:0007018">
    <property type="term" value="P:microtubule-based movement"/>
    <property type="evidence" value="ECO:0007669"/>
    <property type="project" value="TreeGrafter"/>
</dbReference>
<dbReference type="InterPro" id="IPR017441">
    <property type="entry name" value="Protein_kinase_ATP_BS"/>
</dbReference>
<keyword evidence="10" id="KW-1185">Reference proteome</keyword>
<dbReference type="PROSITE" id="PS00107">
    <property type="entry name" value="PROTEIN_KINASE_ATP"/>
    <property type="match status" value="1"/>
</dbReference>
<organism evidence="9 10">
    <name type="scientific">Xylaria grammica</name>
    <dbReference type="NCBI Taxonomy" id="363999"/>
    <lineage>
        <taxon>Eukaryota</taxon>
        <taxon>Fungi</taxon>
        <taxon>Dikarya</taxon>
        <taxon>Ascomycota</taxon>
        <taxon>Pezizomycotina</taxon>
        <taxon>Sordariomycetes</taxon>
        <taxon>Xylariomycetidae</taxon>
        <taxon>Xylariales</taxon>
        <taxon>Xylariaceae</taxon>
        <taxon>Xylaria</taxon>
    </lineage>
</organism>
<dbReference type="Gene3D" id="1.10.510.10">
    <property type="entry name" value="Transferase(Phosphotransferase) domain 1"/>
    <property type="match status" value="1"/>
</dbReference>
<dbReference type="PANTHER" id="PTHR45783:SF3">
    <property type="entry name" value="KINESIN LIGHT CHAIN"/>
    <property type="match status" value="1"/>
</dbReference>
<feature type="domain" description="Protein kinase" evidence="8">
    <location>
        <begin position="56"/>
        <end position="362"/>
    </location>
</feature>
<dbReference type="InterPro" id="IPR011990">
    <property type="entry name" value="TPR-like_helical_dom_sf"/>
</dbReference>
<keyword evidence="4 7" id="KW-0547">Nucleotide-binding</keyword>
<evidence type="ECO:0000256" key="4">
    <source>
        <dbReference type="ARBA" id="ARBA00022741"/>
    </source>
</evidence>
<dbReference type="SMART" id="SM00220">
    <property type="entry name" value="S_TKc"/>
    <property type="match status" value="1"/>
</dbReference>
<gene>
    <name evidence="9" type="ORF">EKO27_g9856</name>
</gene>
<evidence type="ECO:0000256" key="1">
    <source>
        <dbReference type="ARBA" id="ARBA00004496"/>
    </source>
</evidence>
<dbReference type="Pfam" id="PF13424">
    <property type="entry name" value="TPR_12"/>
    <property type="match status" value="3"/>
</dbReference>
<evidence type="ECO:0000256" key="5">
    <source>
        <dbReference type="ARBA" id="ARBA00022803"/>
    </source>
</evidence>
<comment type="subcellular location">
    <subcellularLocation>
        <location evidence="1">Cytoplasm</location>
    </subcellularLocation>
</comment>
<dbReference type="GO" id="GO:0005737">
    <property type="term" value="C:cytoplasm"/>
    <property type="evidence" value="ECO:0007669"/>
    <property type="project" value="UniProtKB-SubCell"/>
</dbReference>
<dbReference type="GO" id="GO:0005871">
    <property type="term" value="C:kinesin complex"/>
    <property type="evidence" value="ECO:0007669"/>
    <property type="project" value="InterPro"/>
</dbReference>
<evidence type="ECO:0000313" key="9">
    <source>
        <dbReference type="EMBL" id="RWA05250.1"/>
    </source>
</evidence>
<keyword evidence="3" id="KW-0677">Repeat</keyword>
<accession>A0A439CSX7</accession>